<gene>
    <name evidence="1" type="ORF">HPB50_000039</name>
</gene>
<evidence type="ECO:0000313" key="2">
    <source>
        <dbReference type="Proteomes" id="UP000821845"/>
    </source>
</evidence>
<sequence length="1104" mass="118372">MPEIRDEEWTFCPAVAQALLFAAPPPIGLAPTGSKPPGVLWYGYSVRTGAADIRVDNVAQVAPPNSRTTRYTSSIAHGGALSRVDVALGTPHGSVVYYDSNPPAHITDRLFSPNYQSGVPPLVPFPQGYVHSFGADGPPVPTQRFIGQVDHSQEPLAVSSLGPRIGTHALPSVAVVSPDVGGGPSQEPPFSATVRSRPVLSQPLGPGFRSGNPLYSPHPNQPGVTTKKAAVITLVVQPAPSPALGTSELASQGIPAADVISERPKPPQVPGLFRTADHEISGTDPVLSRPTDDRQLESSGTVTESDDQDSITAYEDQENIKQPIGSDEQSSATAASVALQTSQSQDTSSVVKNQVKTPVVLNNGRGQYDFRGYRQFEGHPGAEEIPEAPEDSRTSKKHRHNFRYQKPPENEFVTASYGASHDDHDWDEKSDGTPQQTVGKTPVGENAKQVDDEADKHKSRVLSIALGEPPTIVGAKHEEHIPRPAFGARKNGTSTSSRQDKLARVLNIYLNSVVKPSIELADTNETVTTTAVPTDAPEELLLKKESLLGPSDLVLRPQFDSSAESAKDLLATFTRSQRERISTNQTTRNLFHSGSSTKMPAVRSVKKPKLEKQEAEAVRKETVLLPSMTQERSKTQRLLTSLNTPIRTAEITPSSPVASSELASSCCSFLKASVSVSDFTTPNDQALSPTLTPTLKTSRTFQDTKTRSHMVVSPMKTPVISSSFSTIHSVGSSASTGDVLDRLKSGAEGTPLYDTSLLPTPTPKLAQTVSTRNFENDEFPTCQNTCFWTIARRSKSTSSLENIATSSLKGAAVSATPVPRASSSTVSASDLVSPTLVTQSARAPKGKRAKAESGGRRTAASRNQKASPTVSAQPRNETATLEPLLRIGNKSDQSSDLGTEESRQNSSSASLPSARTNSSRESKTRESEKSPNHSSERLSSDVREILGTDFSLFGLPTPSLSPSLSFTSVMNATRSREPLDSSLVSPTPSLPASASPPEMLTSRSGKNPLVTLRGRILVLAKSKGTSTVSSATNWTRSSGKQKTEQKNSPATAVLPSASTISNRYFSCDKKPQNYSKRIHLRVEDGEKVSLEKEQHRQQLKHFDN</sequence>
<keyword evidence="2" id="KW-1185">Reference proteome</keyword>
<comment type="caution">
    <text evidence="1">The sequence shown here is derived from an EMBL/GenBank/DDBJ whole genome shotgun (WGS) entry which is preliminary data.</text>
</comment>
<accession>A0ACB7SEZ8</accession>
<dbReference type="Proteomes" id="UP000821845">
    <property type="component" value="Chromosome 4"/>
</dbReference>
<evidence type="ECO:0000313" key="1">
    <source>
        <dbReference type="EMBL" id="KAH6931732.1"/>
    </source>
</evidence>
<proteinExistence type="predicted"/>
<reference evidence="1" key="1">
    <citation type="submission" date="2020-05" db="EMBL/GenBank/DDBJ databases">
        <title>Large-scale comparative analyses of tick genomes elucidate their genetic diversity and vector capacities.</title>
        <authorList>
            <person name="Jia N."/>
            <person name="Wang J."/>
            <person name="Shi W."/>
            <person name="Du L."/>
            <person name="Sun Y."/>
            <person name="Zhan W."/>
            <person name="Jiang J."/>
            <person name="Wang Q."/>
            <person name="Zhang B."/>
            <person name="Ji P."/>
            <person name="Sakyi L.B."/>
            <person name="Cui X."/>
            <person name="Yuan T."/>
            <person name="Jiang B."/>
            <person name="Yang W."/>
            <person name="Lam T.T.-Y."/>
            <person name="Chang Q."/>
            <person name="Ding S."/>
            <person name="Wang X."/>
            <person name="Zhu J."/>
            <person name="Ruan X."/>
            <person name="Zhao L."/>
            <person name="Wei J."/>
            <person name="Que T."/>
            <person name="Du C."/>
            <person name="Cheng J."/>
            <person name="Dai P."/>
            <person name="Han X."/>
            <person name="Huang E."/>
            <person name="Gao Y."/>
            <person name="Liu J."/>
            <person name="Shao H."/>
            <person name="Ye R."/>
            <person name="Li L."/>
            <person name="Wei W."/>
            <person name="Wang X."/>
            <person name="Wang C."/>
            <person name="Yang T."/>
            <person name="Huo Q."/>
            <person name="Li W."/>
            <person name="Guo W."/>
            <person name="Chen H."/>
            <person name="Zhou L."/>
            <person name="Ni X."/>
            <person name="Tian J."/>
            <person name="Zhou Y."/>
            <person name="Sheng Y."/>
            <person name="Liu T."/>
            <person name="Pan Y."/>
            <person name="Xia L."/>
            <person name="Li J."/>
            <person name="Zhao F."/>
            <person name="Cao W."/>
        </authorList>
    </citation>
    <scope>NUCLEOTIDE SEQUENCE</scope>
    <source>
        <strain evidence="1">Hyas-2018</strain>
    </source>
</reference>
<organism evidence="1 2">
    <name type="scientific">Hyalomma asiaticum</name>
    <name type="common">Tick</name>
    <dbReference type="NCBI Taxonomy" id="266040"/>
    <lineage>
        <taxon>Eukaryota</taxon>
        <taxon>Metazoa</taxon>
        <taxon>Ecdysozoa</taxon>
        <taxon>Arthropoda</taxon>
        <taxon>Chelicerata</taxon>
        <taxon>Arachnida</taxon>
        <taxon>Acari</taxon>
        <taxon>Parasitiformes</taxon>
        <taxon>Ixodida</taxon>
        <taxon>Ixodoidea</taxon>
        <taxon>Ixodidae</taxon>
        <taxon>Hyalomminae</taxon>
        <taxon>Hyalomma</taxon>
    </lineage>
</organism>
<protein>
    <submittedName>
        <fullName evidence="1">Uncharacterized protein</fullName>
    </submittedName>
</protein>
<dbReference type="EMBL" id="CM023484">
    <property type="protein sequence ID" value="KAH6931732.1"/>
    <property type="molecule type" value="Genomic_DNA"/>
</dbReference>
<name>A0ACB7SEZ8_HYAAI</name>